<evidence type="ECO:0000259" key="7">
    <source>
        <dbReference type="SMART" id="SM00278"/>
    </source>
</evidence>
<dbReference type="GO" id="GO:0005737">
    <property type="term" value="C:cytoplasm"/>
    <property type="evidence" value="ECO:0007669"/>
    <property type="project" value="UniProtKB-SubCell"/>
</dbReference>
<comment type="caution">
    <text evidence="6">Lacks conserved residue(s) required for the propagation of feature annotation.</text>
</comment>
<accession>A0A2V3ZY51</accession>
<evidence type="ECO:0000256" key="4">
    <source>
        <dbReference type="ARBA" id="ARBA00023172"/>
    </source>
</evidence>
<dbReference type="GO" id="GO:0000400">
    <property type="term" value="F:four-way junction DNA binding"/>
    <property type="evidence" value="ECO:0007669"/>
    <property type="project" value="UniProtKB-UniRule"/>
</dbReference>
<dbReference type="GO" id="GO:0048476">
    <property type="term" value="C:Holliday junction resolvase complex"/>
    <property type="evidence" value="ECO:0007669"/>
    <property type="project" value="UniProtKB-UniRule"/>
</dbReference>
<dbReference type="SUPFAM" id="SSF46929">
    <property type="entry name" value="DNA helicase RuvA subunit, C-terminal domain"/>
    <property type="match status" value="1"/>
</dbReference>
<dbReference type="InterPro" id="IPR000085">
    <property type="entry name" value="RuvA"/>
</dbReference>
<sequence>MIGRIRGILIEKSPAQALVECAGLGYEVDIPYTTFFNLPETGDELVLHTHFVVREDAQSLYGFSSRLDRDLFRLLIRVNGVGPKLAAGILSGLDANQFIRCVEARDASALVKLPGVGKKTAERLLIEMTDRIGQLEGQFVAGSPSAAVSVGAPQAGSAMAHHPEEEAEAALIALGYKPQEASKAISKVAGEGLSSQELIRLALRSMIPAN</sequence>
<comment type="similarity">
    <text evidence="6">Belongs to the RuvA family.</text>
</comment>
<evidence type="ECO:0000313" key="8">
    <source>
        <dbReference type="EMBL" id="PXX90781.1"/>
    </source>
</evidence>
<dbReference type="Gene3D" id="1.10.150.20">
    <property type="entry name" value="5' to 3' exonuclease, C-terminal subdomain"/>
    <property type="match status" value="1"/>
</dbReference>
<reference evidence="9" key="1">
    <citation type="submission" date="2018-05" db="EMBL/GenBank/DDBJ databases">
        <authorList>
            <person name="Lu D."/>
        </authorList>
    </citation>
    <scope>NUCLEOTIDE SEQUENCE [LARGE SCALE GENOMIC DNA]</scope>
    <source>
        <strain evidence="9">F01</strain>
    </source>
</reference>
<dbReference type="InterPro" id="IPR036267">
    <property type="entry name" value="RuvA_C_sf"/>
</dbReference>
<dbReference type="NCBIfam" id="TIGR00084">
    <property type="entry name" value="ruvA"/>
    <property type="match status" value="1"/>
</dbReference>
<dbReference type="Gene3D" id="2.40.50.140">
    <property type="entry name" value="Nucleic acid-binding proteins"/>
    <property type="match status" value="1"/>
</dbReference>
<comment type="subcellular location">
    <subcellularLocation>
        <location evidence="6">Cytoplasm</location>
    </subcellularLocation>
</comment>
<dbReference type="HAMAP" id="MF_00031">
    <property type="entry name" value="DNA_HJ_migration_RuvA"/>
    <property type="match status" value="1"/>
</dbReference>
<comment type="function">
    <text evidence="6">The RuvA-RuvB-RuvC complex processes Holliday junction (HJ) DNA during genetic recombination and DNA repair, while the RuvA-RuvB complex plays an important role in the rescue of blocked DNA replication forks via replication fork reversal (RFR). RuvA specifically binds to HJ cruciform DNA, conferring on it an open structure. The RuvB hexamer acts as an ATP-dependent pump, pulling dsDNA into and through the RuvAB complex. HJ branch migration allows RuvC to scan DNA until it finds its consensus sequence, where it cleaves and resolves the cruciform DNA.</text>
</comment>
<dbReference type="Proteomes" id="UP000253987">
    <property type="component" value="Unassembled WGS sequence"/>
</dbReference>
<evidence type="ECO:0000313" key="9">
    <source>
        <dbReference type="Proteomes" id="UP000253987"/>
    </source>
</evidence>
<dbReference type="Pfam" id="PF07499">
    <property type="entry name" value="RuvA_C"/>
    <property type="match status" value="1"/>
</dbReference>
<keyword evidence="9" id="KW-1185">Reference proteome</keyword>
<keyword evidence="4 6" id="KW-0233">DNA recombination</keyword>
<dbReference type="GO" id="GO:0006310">
    <property type="term" value="P:DNA recombination"/>
    <property type="evidence" value="ECO:0007669"/>
    <property type="project" value="UniProtKB-UniRule"/>
</dbReference>
<comment type="caution">
    <text evidence="8">The sequence shown here is derived from an EMBL/GenBank/DDBJ whole genome shotgun (WGS) entry which is preliminary data.</text>
</comment>
<dbReference type="Gene3D" id="1.10.8.10">
    <property type="entry name" value="DNA helicase RuvA subunit, C-terminal domain"/>
    <property type="match status" value="1"/>
</dbReference>
<dbReference type="Pfam" id="PF01330">
    <property type="entry name" value="RuvA_N"/>
    <property type="match status" value="1"/>
</dbReference>
<dbReference type="SUPFAM" id="SSF47781">
    <property type="entry name" value="RuvA domain 2-like"/>
    <property type="match status" value="1"/>
</dbReference>
<dbReference type="InterPro" id="IPR013849">
    <property type="entry name" value="DNA_helicase_Holl-junc_RuvA_I"/>
</dbReference>
<dbReference type="GO" id="GO:0009378">
    <property type="term" value="F:four-way junction helicase activity"/>
    <property type="evidence" value="ECO:0007669"/>
    <property type="project" value="InterPro"/>
</dbReference>
<dbReference type="Pfam" id="PF14520">
    <property type="entry name" value="HHH_5"/>
    <property type="match status" value="1"/>
</dbReference>
<dbReference type="GO" id="GO:0009379">
    <property type="term" value="C:Holliday junction helicase complex"/>
    <property type="evidence" value="ECO:0007669"/>
    <property type="project" value="InterPro"/>
</dbReference>
<keyword evidence="5 6" id="KW-0234">DNA repair</keyword>
<comment type="subunit">
    <text evidence="6">Homotetramer. Forms an RuvA(8)-RuvB(12)-Holliday junction (HJ) complex. HJ DNA is sandwiched between 2 RuvA tetramers; dsDNA enters through RuvA and exits via RuvB. An RuvB hexamer assembles on each DNA strand where it exits the tetramer. Each RuvB hexamer is contacted by two RuvA subunits (via domain III) on 2 adjacent RuvB subunits; this complex drives branch migration. In the full resolvosome a probable DNA-RuvA(4)-RuvB(12)-RuvC(2) complex forms which resolves the HJ.</text>
</comment>
<protein>
    <recommendedName>
        <fullName evidence="6">Holliday junction branch migration complex subunit RuvA</fullName>
    </recommendedName>
</protein>
<keyword evidence="1 6" id="KW-0963">Cytoplasm</keyword>
<dbReference type="InterPro" id="IPR011114">
    <property type="entry name" value="RuvA_C"/>
</dbReference>
<keyword evidence="2 6" id="KW-0227">DNA damage</keyword>
<name>A0A2V3ZY51_9GAMM</name>
<dbReference type="EMBL" id="QFWX01000004">
    <property type="protein sequence ID" value="PXX90781.1"/>
    <property type="molecule type" value="Genomic_DNA"/>
</dbReference>
<organism evidence="8 9">
    <name type="scientific">Marinobacter vulgaris</name>
    <dbReference type="NCBI Taxonomy" id="1928331"/>
    <lineage>
        <taxon>Bacteria</taxon>
        <taxon>Pseudomonadati</taxon>
        <taxon>Pseudomonadota</taxon>
        <taxon>Gammaproteobacteria</taxon>
        <taxon>Pseudomonadales</taxon>
        <taxon>Marinobacteraceae</taxon>
        <taxon>Marinobacter</taxon>
    </lineage>
</organism>
<dbReference type="GO" id="GO:0006281">
    <property type="term" value="P:DNA repair"/>
    <property type="evidence" value="ECO:0007669"/>
    <property type="project" value="UniProtKB-UniRule"/>
</dbReference>
<proteinExistence type="inferred from homology"/>
<evidence type="ECO:0000256" key="5">
    <source>
        <dbReference type="ARBA" id="ARBA00023204"/>
    </source>
</evidence>
<dbReference type="AlphaFoldDB" id="A0A2V3ZY51"/>
<dbReference type="InterPro" id="IPR003583">
    <property type="entry name" value="Hlx-hairpin-Hlx_DNA-bd_motif"/>
</dbReference>
<dbReference type="GO" id="GO:0005524">
    <property type="term" value="F:ATP binding"/>
    <property type="evidence" value="ECO:0007669"/>
    <property type="project" value="InterPro"/>
</dbReference>
<dbReference type="CDD" id="cd14332">
    <property type="entry name" value="UBA_RuvA_C"/>
    <property type="match status" value="1"/>
</dbReference>
<comment type="domain">
    <text evidence="6">Has three domains with a flexible linker between the domains II and III and assumes an 'L' shape. Domain III is highly mobile and contacts RuvB.</text>
</comment>
<feature type="domain" description="Helix-hairpin-helix DNA-binding motif class 1" evidence="7">
    <location>
        <begin position="73"/>
        <end position="92"/>
    </location>
</feature>
<dbReference type="SUPFAM" id="SSF50249">
    <property type="entry name" value="Nucleic acid-binding proteins"/>
    <property type="match status" value="1"/>
</dbReference>
<dbReference type="RefSeq" id="WP_114613006.1">
    <property type="nucleotide sequence ID" value="NZ_QFWX01000004.1"/>
</dbReference>
<evidence type="ECO:0000256" key="3">
    <source>
        <dbReference type="ARBA" id="ARBA00023125"/>
    </source>
</evidence>
<feature type="region of interest" description="Domain I" evidence="6">
    <location>
        <begin position="1"/>
        <end position="64"/>
    </location>
</feature>
<evidence type="ECO:0000256" key="2">
    <source>
        <dbReference type="ARBA" id="ARBA00022763"/>
    </source>
</evidence>
<feature type="region of interest" description="Domain III" evidence="6">
    <location>
        <begin position="155"/>
        <end position="210"/>
    </location>
</feature>
<dbReference type="InterPro" id="IPR012340">
    <property type="entry name" value="NA-bd_OB-fold"/>
</dbReference>
<reference evidence="8 9" key="2">
    <citation type="submission" date="2018-06" db="EMBL/GenBank/DDBJ databases">
        <title>Marinobactersediminissp. nov, a moderately halophilic bacterium isolated from marine solar saltern.</title>
        <authorList>
            <person name="Zhang Y."/>
        </authorList>
    </citation>
    <scope>NUCLEOTIDE SEQUENCE [LARGE SCALE GENOMIC DNA]</scope>
    <source>
        <strain evidence="8 9">F01</strain>
    </source>
</reference>
<evidence type="ECO:0000256" key="1">
    <source>
        <dbReference type="ARBA" id="ARBA00022490"/>
    </source>
</evidence>
<dbReference type="OrthoDB" id="5293449at2"/>
<feature type="domain" description="Helix-hairpin-helix DNA-binding motif class 1" evidence="7">
    <location>
        <begin position="108"/>
        <end position="127"/>
    </location>
</feature>
<evidence type="ECO:0000256" key="6">
    <source>
        <dbReference type="HAMAP-Rule" id="MF_00031"/>
    </source>
</evidence>
<keyword evidence="3 6" id="KW-0238">DNA-binding</keyword>
<dbReference type="SMART" id="SM00278">
    <property type="entry name" value="HhH1"/>
    <property type="match status" value="2"/>
</dbReference>
<gene>
    <name evidence="6" type="primary">ruvA</name>
    <name evidence="8" type="ORF">DIT71_09590</name>
</gene>
<dbReference type="InterPro" id="IPR010994">
    <property type="entry name" value="RuvA_2-like"/>
</dbReference>